<keyword evidence="2" id="KW-1185">Reference proteome</keyword>
<sequence>MEAESFGSLLSVVPRGFEAYARVFHPVERDRPRETKTWLGLDESAFFEGVQDIGASLETERATWADAASSFKTTMHAEAQYASLLRREYGHAGGAIAADGWRYGDSFEGCLDVDSLAAAAQVLARHTSTPDSGIAAIWEGWGGLVSSAGVGHYMVEEHEGMPVRYTDEAPLPLAEQSLRVRLAKAARHWMARMRSLKEALPRRQPKPGSGLLAREIATGKPFELHGDTGRSYILFEAGADDFADAAWPTHAPWVDEYMGAQSPSILWPDDHSWVLATEIDFDSTLIAGTAGLIRELERTPGLEVLPIHAGAGLSCEGDAINRPQ</sequence>
<dbReference type="EMBL" id="FUHW01000053">
    <property type="protein sequence ID" value="SJM72576.1"/>
    <property type="molecule type" value="Genomic_DNA"/>
</dbReference>
<reference evidence="1 2" key="1">
    <citation type="submission" date="2017-02" db="EMBL/GenBank/DDBJ databases">
        <authorList>
            <person name="Peterson S.W."/>
        </authorList>
    </citation>
    <scope>NUCLEOTIDE SEQUENCE [LARGE SCALE GENOMIC DNA]</scope>
    <source>
        <strain evidence="1 2">B Ar 00.02</strain>
    </source>
</reference>
<dbReference type="Proteomes" id="UP000195913">
    <property type="component" value="Unassembled WGS sequence"/>
</dbReference>
<protein>
    <submittedName>
        <fullName evidence="1">Uncharacterized protein</fullName>
    </submittedName>
</protein>
<evidence type="ECO:0000313" key="2">
    <source>
        <dbReference type="Proteomes" id="UP000195913"/>
    </source>
</evidence>
<organism evidence="1 2">
    <name type="scientific">Arthrobacter rhombi</name>
    <dbReference type="NCBI Taxonomy" id="71253"/>
    <lineage>
        <taxon>Bacteria</taxon>
        <taxon>Bacillati</taxon>
        <taxon>Actinomycetota</taxon>
        <taxon>Actinomycetes</taxon>
        <taxon>Micrococcales</taxon>
        <taxon>Micrococcaceae</taxon>
        <taxon>Arthrobacter</taxon>
    </lineage>
</organism>
<dbReference type="AlphaFoldDB" id="A0A1R4GWE4"/>
<name>A0A1R4GWE4_9MICC</name>
<proteinExistence type="predicted"/>
<evidence type="ECO:0000313" key="1">
    <source>
        <dbReference type="EMBL" id="SJM72576.1"/>
    </source>
</evidence>
<gene>
    <name evidence="1" type="ORF">FM101_15370</name>
</gene>
<accession>A0A1R4GWE4</accession>